<dbReference type="PROSITE" id="PS51257">
    <property type="entry name" value="PROKAR_LIPOPROTEIN"/>
    <property type="match status" value="1"/>
</dbReference>
<name>A0A844CY46_9BURK</name>
<accession>A0A844CY46</accession>
<evidence type="ECO:0000256" key="1">
    <source>
        <dbReference type="SAM" id="SignalP"/>
    </source>
</evidence>
<proteinExistence type="predicted"/>
<comment type="caution">
    <text evidence="2">The sequence shown here is derived from an EMBL/GenBank/DDBJ whole genome shotgun (WGS) entry which is preliminary data.</text>
</comment>
<keyword evidence="3" id="KW-1185">Reference proteome</keyword>
<reference evidence="2 3" key="1">
    <citation type="submission" date="2019-11" db="EMBL/GenBank/DDBJ databases">
        <title>Novel species isolated from a subtropical stream in China.</title>
        <authorList>
            <person name="Lu H."/>
        </authorList>
    </citation>
    <scope>NUCLEOTIDE SEQUENCE [LARGE SCALE GENOMIC DNA]</scope>
    <source>
        <strain evidence="2 3">FT26W</strain>
    </source>
</reference>
<evidence type="ECO:0008006" key="4">
    <source>
        <dbReference type="Google" id="ProtNLM"/>
    </source>
</evidence>
<gene>
    <name evidence="2" type="ORF">GJ698_12070</name>
</gene>
<sequence>MAKSFTTMAGAALLLACGAAVAQLGNGGGTYAGVDKVNLNPPAIVASHMDNAQLVLNADAKLLGAVGLNDAAAQATAAAGTLSADATRAQIEEALKVQSDSGHALEQKLAAKAELSDTAKLAFSSAVGDLARGLTAEASMARDLAEVRKTLKPGGGAAASAIYLSKALPGSVKDLGETLRAAVAYAKANNIMLPQAATEALNQL</sequence>
<keyword evidence="1" id="KW-0732">Signal</keyword>
<dbReference type="AlphaFoldDB" id="A0A844CY46"/>
<dbReference type="Proteomes" id="UP000439986">
    <property type="component" value="Unassembled WGS sequence"/>
</dbReference>
<evidence type="ECO:0000313" key="3">
    <source>
        <dbReference type="Proteomes" id="UP000439986"/>
    </source>
</evidence>
<feature type="chain" id="PRO_5032645800" description="DUF4142 domain-containing protein" evidence="1">
    <location>
        <begin position="23"/>
        <end position="204"/>
    </location>
</feature>
<evidence type="ECO:0000313" key="2">
    <source>
        <dbReference type="EMBL" id="MRW84818.1"/>
    </source>
</evidence>
<organism evidence="2 3">
    <name type="scientific">Duganella aquatilis</name>
    <dbReference type="NCBI Taxonomy" id="2666082"/>
    <lineage>
        <taxon>Bacteria</taxon>
        <taxon>Pseudomonadati</taxon>
        <taxon>Pseudomonadota</taxon>
        <taxon>Betaproteobacteria</taxon>
        <taxon>Burkholderiales</taxon>
        <taxon>Oxalobacteraceae</taxon>
        <taxon>Telluria group</taxon>
        <taxon>Duganella</taxon>
    </lineage>
</organism>
<dbReference type="RefSeq" id="WP_154357875.1">
    <property type="nucleotide sequence ID" value="NZ_WKJL01000007.1"/>
</dbReference>
<protein>
    <recommendedName>
        <fullName evidence="4">DUF4142 domain-containing protein</fullName>
    </recommendedName>
</protein>
<dbReference type="EMBL" id="WKJL01000007">
    <property type="protein sequence ID" value="MRW84818.1"/>
    <property type="molecule type" value="Genomic_DNA"/>
</dbReference>
<feature type="signal peptide" evidence="1">
    <location>
        <begin position="1"/>
        <end position="22"/>
    </location>
</feature>